<sequence length="184" mass="20928">MTATAEDLVARWTIPLQNKTYEIEFEHGTTTGKRIVRVDGKAEVIRREWMFKLVGKETFSIGNIKCSINAEAHGPFSYLYTLEILGKTYEKFIEDQGRKLQIWYVDVGANQHRICLDKKTMDIWVDGKKVNTAGEFVDDGTETHFEIDDVGCCVKTTSSGKRTTGVIHRLFLEDNEIPPFSEGT</sequence>
<evidence type="ECO:0000313" key="1">
    <source>
        <dbReference type="EMBL" id="VDD91892.1"/>
    </source>
</evidence>
<protein>
    <submittedName>
        <fullName evidence="3">Fas apoptotic inhibitory molecule 1</fullName>
    </submittedName>
</protein>
<dbReference type="STRING" id="51028.A0A0N4V9K4"/>
<dbReference type="OrthoDB" id="6262731at2759"/>
<reference evidence="1 2" key="2">
    <citation type="submission" date="2018-10" db="EMBL/GenBank/DDBJ databases">
        <authorList>
            <consortium name="Pathogen Informatics"/>
        </authorList>
    </citation>
    <scope>NUCLEOTIDE SEQUENCE [LARGE SCALE GENOMIC DNA]</scope>
</reference>
<name>A0A0N4V9K4_ENTVE</name>
<organism evidence="3">
    <name type="scientific">Enterobius vermicularis</name>
    <name type="common">Human pinworm</name>
    <dbReference type="NCBI Taxonomy" id="51028"/>
    <lineage>
        <taxon>Eukaryota</taxon>
        <taxon>Metazoa</taxon>
        <taxon>Ecdysozoa</taxon>
        <taxon>Nematoda</taxon>
        <taxon>Chromadorea</taxon>
        <taxon>Rhabditida</taxon>
        <taxon>Spirurina</taxon>
        <taxon>Oxyuridomorpha</taxon>
        <taxon>Oxyuroidea</taxon>
        <taxon>Oxyuridae</taxon>
        <taxon>Enterobius</taxon>
    </lineage>
</organism>
<proteinExistence type="predicted"/>
<reference evidence="3" key="1">
    <citation type="submission" date="2017-02" db="UniProtKB">
        <authorList>
            <consortium name="WormBaseParasite"/>
        </authorList>
    </citation>
    <scope>IDENTIFICATION</scope>
</reference>
<evidence type="ECO:0000313" key="3">
    <source>
        <dbReference type="WBParaSite" id="EVEC_0000712201-mRNA-1"/>
    </source>
</evidence>
<dbReference type="InterPro" id="IPR038513">
    <property type="entry name" value="FAIM1_dom_sf"/>
</dbReference>
<dbReference type="InterPro" id="IPR010695">
    <property type="entry name" value="FAIM1"/>
</dbReference>
<accession>A0A0N4V9K4</accession>
<dbReference type="AlphaFoldDB" id="A0A0N4V9K4"/>
<gene>
    <name evidence="1" type="ORF">EVEC_LOCUS6643</name>
</gene>
<dbReference type="PANTHER" id="PTHR13088">
    <property type="entry name" value="FAS APOPTOTIC INHIBITORY MOLECULE FAIM"/>
    <property type="match status" value="1"/>
</dbReference>
<dbReference type="Pfam" id="PF06905">
    <property type="entry name" value="FAIM1"/>
    <property type="match status" value="1"/>
</dbReference>
<dbReference type="Proteomes" id="UP000274131">
    <property type="component" value="Unassembled WGS sequence"/>
</dbReference>
<dbReference type="PANTHER" id="PTHR13088:SF3">
    <property type="entry name" value="FAS APOPTOTIC INHIBITORY MOLECULE 1"/>
    <property type="match status" value="1"/>
</dbReference>
<evidence type="ECO:0000313" key="2">
    <source>
        <dbReference type="Proteomes" id="UP000274131"/>
    </source>
</evidence>
<dbReference type="EMBL" id="UXUI01008593">
    <property type="protein sequence ID" value="VDD91892.1"/>
    <property type="molecule type" value="Genomic_DNA"/>
</dbReference>
<dbReference type="Gene3D" id="2.40.128.180">
    <property type="match status" value="2"/>
</dbReference>
<dbReference type="GO" id="GO:1902042">
    <property type="term" value="P:negative regulation of extrinsic apoptotic signaling pathway via death domain receptors"/>
    <property type="evidence" value="ECO:0007669"/>
    <property type="project" value="TreeGrafter"/>
</dbReference>
<keyword evidence="2" id="KW-1185">Reference proteome</keyword>
<dbReference type="WBParaSite" id="EVEC_0000712201-mRNA-1">
    <property type="protein sequence ID" value="EVEC_0000712201-mRNA-1"/>
    <property type="gene ID" value="EVEC_0000712201"/>
</dbReference>